<feature type="domain" description="Methyltransferase" evidence="1">
    <location>
        <begin position="57"/>
        <end position="151"/>
    </location>
</feature>
<name>A0ABN0T8V7_9GAMM</name>
<dbReference type="GO" id="GO:0032259">
    <property type="term" value="P:methylation"/>
    <property type="evidence" value="ECO:0007669"/>
    <property type="project" value="UniProtKB-KW"/>
</dbReference>
<proteinExistence type="predicted"/>
<evidence type="ECO:0000313" key="2">
    <source>
        <dbReference type="EMBL" id="GAA0215609.1"/>
    </source>
</evidence>
<keyword evidence="2" id="KW-0808">Transferase</keyword>
<keyword evidence="3" id="KW-1185">Reference proteome</keyword>
<gene>
    <name evidence="2" type="ORF">GCM10008964_04060</name>
</gene>
<dbReference type="SUPFAM" id="SSF53335">
    <property type="entry name" value="S-adenosyl-L-methionine-dependent methyltransferases"/>
    <property type="match status" value="1"/>
</dbReference>
<dbReference type="InterPro" id="IPR041698">
    <property type="entry name" value="Methyltransf_25"/>
</dbReference>
<dbReference type="Proteomes" id="UP001501476">
    <property type="component" value="Unassembled WGS sequence"/>
</dbReference>
<evidence type="ECO:0000259" key="1">
    <source>
        <dbReference type="Pfam" id="PF13649"/>
    </source>
</evidence>
<evidence type="ECO:0000313" key="3">
    <source>
        <dbReference type="Proteomes" id="UP001501476"/>
    </source>
</evidence>
<comment type="caution">
    <text evidence="2">The sequence shown here is derived from an EMBL/GenBank/DDBJ whole genome shotgun (WGS) entry which is preliminary data.</text>
</comment>
<reference evidence="2 3" key="1">
    <citation type="journal article" date="2019" name="Int. J. Syst. Evol. Microbiol.">
        <title>The Global Catalogue of Microorganisms (GCM) 10K type strain sequencing project: providing services to taxonomists for standard genome sequencing and annotation.</title>
        <authorList>
            <consortium name="The Broad Institute Genomics Platform"/>
            <consortium name="The Broad Institute Genome Sequencing Center for Infectious Disease"/>
            <person name="Wu L."/>
            <person name="Ma J."/>
        </authorList>
    </citation>
    <scope>NUCLEOTIDE SEQUENCE [LARGE SCALE GENOMIC DNA]</scope>
    <source>
        <strain evidence="2 3">JCM 6886</strain>
    </source>
</reference>
<dbReference type="GO" id="GO:0008168">
    <property type="term" value="F:methyltransferase activity"/>
    <property type="evidence" value="ECO:0007669"/>
    <property type="project" value="UniProtKB-KW"/>
</dbReference>
<sequence>MTTESKTDLEFSGKYDDTHARAYFEKHQDGLWRQLSNWRDHQVARKALSLAGEPQTVLDVPCGTGRFWSLLCEQPQRQIFASDYSQHMINTGMRYRDKAITDRVETFQSSAFSLDVPDNFVENIFCIRLIHHIGDAQDRLALLKEFHRVTQKTVIISLWVDGNFKAWRRKKLEKKRHARDYQNRFVINQQTIEGEFHQSGFKVKAAIDFLPKYAMWRTYILEKQDSVLA</sequence>
<dbReference type="RefSeq" id="WP_286305139.1">
    <property type="nucleotide sequence ID" value="NZ_AP027741.1"/>
</dbReference>
<dbReference type="CDD" id="cd02440">
    <property type="entry name" value="AdoMet_MTases"/>
    <property type="match status" value="1"/>
</dbReference>
<dbReference type="Gene3D" id="3.40.50.150">
    <property type="entry name" value="Vaccinia Virus protein VP39"/>
    <property type="match status" value="1"/>
</dbReference>
<dbReference type="InterPro" id="IPR029063">
    <property type="entry name" value="SAM-dependent_MTases_sf"/>
</dbReference>
<organism evidence="2 3">
    <name type="scientific">Methylophaga marina</name>
    <dbReference type="NCBI Taxonomy" id="45495"/>
    <lineage>
        <taxon>Bacteria</taxon>
        <taxon>Pseudomonadati</taxon>
        <taxon>Pseudomonadota</taxon>
        <taxon>Gammaproteobacteria</taxon>
        <taxon>Thiotrichales</taxon>
        <taxon>Piscirickettsiaceae</taxon>
        <taxon>Methylophaga</taxon>
    </lineage>
</organism>
<keyword evidence="2" id="KW-0489">Methyltransferase</keyword>
<accession>A0ABN0T8V7</accession>
<dbReference type="Pfam" id="PF13649">
    <property type="entry name" value="Methyltransf_25"/>
    <property type="match status" value="1"/>
</dbReference>
<protein>
    <submittedName>
        <fullName evidence="2">Class I SAM-dependent methyltransferase</fullName>
    </submittedName>
</protein>
<dbReference type="EMBL" id="BAAADG010000001">
    <property type="protein sequence ID" value="GAA0215609.1"/>
    <property type="molecule type" value="Genomic_DNA"/>
</dbReference>